<accession>A0ABD5VE81</accession>
<dbReference type="AlphaFoldDB" id="A0ABD5VE81"/>
<protein>
    <submittedName>
        <fullName evidence="1">Rubrerythrin family protein</fullName>
    </submittedName>
</protein>
<name>A0ABD5VE81_9EURY</name>
<dbReference type="SUPFAM" id="SSF48613">
    <property type="entry name" value="Heme oxygenase-like"/>
    <property type="match status" value="1"/>
</dbReference>
<sequence>MDAPALRETVEREKQSQLDRLGSSKYLIALTDADLSESTILGAVAESEYLARETFEALASMEDDDRARVAFEAVADQEAEHYDRVCERLGARPEPDHAGAVHGYLRERDDAVSRVAGALVGRPLVSLRAHTQVVGFYVNEADETGANLFRDLKADTDAELERGLAVLDDICETDEDWERAQATAEYVVQLAYDEYADSLTEMGVNPKSTC</sequence>
<dbReference type="Proteomes" id="UP001596395">
    <property type="component" value="Unassembled WGS sequence"/>
</dbReference>
<comment type="caution">
    <text evidence="1">The sequence shown here is derived from an EMBL/GenBank/DDBJ whole genome shotgun (WGS) entry which is preliminary data.</text>
</comment>
<dbReference type="EMBL" id="JBHSXN010000001">
    <property type="protein sequence ID" value="MFC6951467.1"/>
    <property type="molecule type" value="Genomic_DNA"/>
</dbReference>
<organism evidence="1 2">
    <name type="scientific">Halorubellus litoreus</name>
    <dbReference type="NCBI Taxonomy" id="755308"/>
    <lineage>
        <taxon>Archaea</taxon>
        <taxon>Methanobacteriati</taxon>
        <taxon>Methanobacteriota</taxon>
        <taxon>Stenosarchaea group</taxon>
        <taxon>Halobacteria</taxon>
        <taxon>Halobacteriales</taxon>
        <taxon>Halorubellaceae</taxon>
        <taxon>Halorubellus</taxon>
    </lineage>
</organism>
<keyword evidence="2" id="KW-1185">Reference proteome</keyword>
<reference evidence="1 2" key="1">
    <citation type="journal article" date="2019" name="Int. J. Syst. Evol. Microbiol.">
        <title>The Global Catalogue of Microorganisms (GCM) 10K type strain sequencing project: providing services to taxonomists for standard genome sequencing and annotation.</title>
        <authorList>
            <consortium name="The Broad Institute Genomics Platform"/>
            <consortium name="The Broad Institute Genome Sequencing Center for Infectious Disease"/>
            <person name="Wu L."/>
            <person name="Ma J."/>
        </authorList>
    </citation>
    <scope>NUCLEOTIDE SEQUENCE [LARGE SCALE GENOMIC DNA]</scope>
    <source>
        <strain evidence="1 2">GX26</strain>
    </source>
</reference>
<gene>
    <name evidence="1" type="ORF">ACFQGB_01205</name>
</gene>
<dbReference type="RefSeq" id="WP_336348499.1">
    <property type="nucleotide sequence ID" value="NZ_JAZAQL010000001.1"/>
</dbReference>
<proteinExistence type="predicted"/>
<evidence type="ECO:0000313" key="2">
    <source>
        <dbReference type="Proteomes" id="UP001596395"/>
    </source>
</evidence>
<dbReference type="InterPro" id="IPR016084">
    <property type="entry name" value="Haem_Oase-like_multi-hlx"/>
</dbReference>
<evidence type="ECO:0000313" key="1">
    <source>
        <dbReference type="EMBL" id="MFC6951467.1"/>
    </source>
</evidence>